<evidence type="ECO:0000313" key="2">
    <source>
        <dbReference type="Proteomes" id="UP000821866"/>
    </source>
</evidence>
<dbReference type="Proteomes" id="UP000821866">
    <property type="component" value="Chromosome 6"/>
</dbReference>
<accession>A0A9J6DNG5</accession>
<dbReference type="AlphaFoldDB" id="A0A9J6DNG5"/>
<evidence type="ECO:0000313" key="1">
    <source>
        <dbReference type="EMBL" id="KAH8023695.1"/>
    </source>
</evidence>
<proteinExistence type="predicted"/>
<dbReference type="EMBL" id="JABSTU010000008">
    <property type="protein sequence ID" value="KAH8023695.1"/>
    <property type="molecule type" value="Genomic_DNA"/>
</dbReference>
<keyword evidence="2" id="KW-1185">Reference proteome</keyword>
<reference evidence="1" key="2">
    <citation type="submission" date="2021-09" db="EMBL/GenBank/DDBJ databases">
        <authorList>
            <person name="Jia N."/>
            <person name="Wang J."/>
            <person name="Shi W."/>
            <person name="Du L."/>
            <person name="Sun Y."/>
            <person name="Zhan W."/>
            <person name="Jiang J."/>
            <person name="Wang Q."/>
            <person name="Zhang B."/>
            <person name="Ji P."/>
            <person name="Sakyi L.B."/>
            <person name="Cui X."/>
            <person name="Yuan T."/>
            <person name="Jiang B."/>
            <person name="Yang W."/>
            <person name="Lam T.T.-Y."/>
            <person name="Chang Q."/>
            <person name="Ding S."/>
            <person name="Wang X."/>
            <person name="Zhu J."/>
            <person name="Ruan X."/>
            <person name="Zhao L."/>
            <person name="Wei J."/>
            <person name="Que T."/>
            <person name="Du C."/>
            <person name="Cheng J."/>
            <person name="Dai P."/>
            <person name="Han X."/>
            <person name="Huang E."/>
            <person name="Gao Y."/>
            <person name="Liu J."/>
            <person name="Shao H."/>
            <person name="Ye R."/>
            <person name="Li L."/>
            <person name="Wei W."/>
            <person name="Wang X."/>
            <person name="Wang C."/>
            <person name="Huo Q."/>
            <person name="Li W."/>
            <person name="Guo W."/>
            <person name="Chen H."/>
            <person name="Chen S."/>
            <person name="Zhou L."/>
            <person name="Zhou L."/>
            <person name="Ni X."/>
            <person name="Tian J."/>
            <person name="Zhou Y."/>
            <person name="Sheng Y."/>
            <person name="Liu T."/>
            <person name="Pan Y."/>
            <person name="Xia L."/>
            <person name="Li J."/>
            <person name="Zhao F."/>
            <person name="Cao W."/>
        </authorList>
    </citation>
    <scope>NUCLEOTIDE SEQUENCE</scope>
    <source>
        <strain evidence="1">Rmic-2018</strain>
        <tissue evidence="1">Larvae</tissue>
    </source>
</reference>
<reference evidence="1" key="1">
    <citation type="journal article" date="2020" name="Cell">
        <title>Large-Scale Comparative Analyses of Tick Genomes Elucidate Their Genetic Diversity and Vector Capacities.</title>
        <authorList>
            <consortium name="Tick Genome and Microbiome Consortium (TIGMIC)"/>
            <person name="Jia N."/>
            <person name="Wang J."/>
            <person name="Shi W."/>
            <person name="Du L."/>
            <person name="Sun Y."/>
            <person name="Zhan W."/>
            <person name="Jiang J.F."/>
            <person name="Wang Q."/>
            <person name="Zhang B."/>
            <person name="Ji P."/>
            <person name="Bell-Sakyi L."/>
            <person name="Cui X.M."/>
            <person name="Yuan T.T."/>
            <person name="Jiang B.G."/>
            <person name="Yang W.F."/>
            <person name="Lam T.T."/>
            <person name="Chang Q.C."/>
            <person name="Ding S.J."/>
            <person name="Wang X.J."/>
            <person name="Zhu J.G."/>
            <person name="Ruan X.D."/>
            <person name="Zhao L."/>
            <person name="Wei J.T."/>
            <person name="Ye R.Z."/>
            <person name="Que T.C."/>
            <person name="Du C.H."/>
            <person name="Zhou Y.H."/>
            <person name="Cheng J.X."/>
            <person name="Dai P.F."/>
            <person name="Guo W.B."/>
            <person name="Han X.H."/>
            <person name="Huang E.J."/>
            <person name="Li L.F."/>
            <person name="Wei W."/>
            <person name="Gao Y.C."/>
            <person name="Liu J.Z."/>
            <person name="Shao H.Z."/>
            <person name="Wang X."/>
            <person name="Wang C.C."/>
            <person name="Yang T.C."/>
            <person name="Huo Q.B."/>
            <person name="Li W."/>
            <person name="Chen H.Y."/>
            <person name="Chen S.E."/>
            <person name="Zhou L.G."/>
            <person name="Ni X.B."/>
            <person name="Tian J.H."/>
            <person name="Sheng Y."/>
            <person name="Liu T."/>
            <person name="Pan Y.S."/>
            <person name="Xia L.Y."/>
            <person name="Li J."/>
            <person name="Zhao F."/>
            <person name="Cao W.C."/>
        </authorList>
    </citation>
    <scope>NUCLEOTIDE SEQUENCE</scope>
    <source>
        <strain evidence="1">Rmic-2018</strain>
    </source>
</reference>
<sequence length="94" mass="11029">MESTTRGLQISCDRSWPKFGDAVFHRPGDVRRDSEESEQHLQYMDEADIPKPKQKVATNYYDDYYYIHRGRMTRGIRSFAPILSEPIHGVHDVE</sequence>
<organism evidence="1 2">
    <name type="scientific">Rhipicephalus microplus</name>
    <name type="common">Cattle tick</name>
    <name type="synonym">Boophilus microplus</name>
    <dbReference type="NCBI Taxonomy" id="6941"/>
    <lineage>
        <taxon>Eukaryota</taxon>
        <taxon>Metazoa</taxon>
        <taxon>Ecdysozoa</taxon>
        <taxon>Arthropoda</taxon>
        <taxon>Chelicerata</taxon>
        <taxon>Arachnida</taxon>
        <taxon>Acari</taxon>
        <taxon>Parasitiformes</taxon>
        <taxon>Ixodida</taxon>
        <taxon>Ixodoidea</taxon>
        <taxon>Ixodidae</taxon>
        <taxon>Rhipicephalinae</taxon>
        <taxon>Rhipicephalus</taxon>
        <taxon>Boophilus</taxon>
    </lineage>
</organism>
<name>A0A9J6DNG5_RHIMP</name>
<comment type="caution">
    <text evidence="1">The sequence shown here is derived from an EMBL/GenBank/DDBJ whole genome shotgun (WGS) entry which is preliminary data.</text>
</comment>
<protein>
    <submittedName>
        <fullName evidence="1">Uncharacterized protein</fullName>
    </submittedName>
</protein>
<gene>
    <name evidence="1" type="ORF">HPB51_015235</name>
</gene>